<evidence type="ECO:0000256" key="1">
    <source>
        <dbReference type="SAM" id="MobiDB-lite"/>
    </source>
</evidence>
<dbReference type="Proteomes" id="UP000297452">
    <property type="component" value="Unassembled WGS sequence"/>
</dbReference>
<keyword evidence="3" id="KW-1185">Reference proteome</keyword>
<gene>
    <name evidence="2" type="ORF">BOTNAR_0042g00140</name>
</gene>
<dbReference type="STRING" id="278944.A0A4Z1J1A2"/>
<feature type="region of interest" description="Disordered" evidence="1">
    <location>
        <begin position="65"/>
        <end position="99"/>
    </location>
</feature>
<comment type="caution">
    <text evidence="2">The sequence shown here is derived from an EMBL/GenBank/DDBJ whole genome shotgun (WGS) entry which is preliminary data.</text>
</comment>
<proteinExistence type="predicted"/>
<dbReference type="OrthoDB" id="3599542at2759"/>
<feature type="compositionally biased region" description="Acidic residues" evidence="1">
    <location>
        <begin position="158"/>
        <end position="167"/>
    </location>
</feature>
<accession>A0A4Z1J1A2</accession>
<feature type="region of interest" description="Disordered" evidence="1">
    <location>
        <begin position="149"/>
        <end position="173"/>
    </location>
</feature>
<dbReference type="AlphaFoldDB" id="A0A4Z1J1A2"/>
<evidence type="ECO:0000313" key="2">
    <source>
        <dbReference type="EMBL" id="TGO67429.1"/>
    </source>
</evidence>
<protein>
    <submittedName>
        <fullName evidence="2">Uncharacterized protein</fullName>
    </submittedName>
</protein>
<reference evidence="2 3" key="1">
    <citation type="submission" date="2017-12" db="EMBL/GenBank/DDBJ databases">
        <title>Comparative genomics of Botrytis spp.</title>
        <authorList>
            <person name="Valero-Jimenez C.A."/>
            <person name="Tapia P."/>
            <person name="Veloso J."/>
            <person name="Silva-Moreno E."/>
            <person name="Staats M."/>
            <person name="Valdes J.H."/>
            <person name="Van Kan J.A.L."/>
        </authorList>
    </citation>
    <scope>NUCLEOTIDE SEQUENCE [LARGE SCALE GENOMIC DNA]</scope>
    <source>
        <strain evidence="2 3">MUCL2120</strain>
    </source>
</reference>
<sequence length="173" mass="20246">MRNPDTYHMRIMTACDGVPECYSAICNPRSTATELINQIKQIIDSYQKTFPRRTVPTETFLTDRRFYNNTSNPTRKPYDKNSRYDRKPRQALTAPPGRSKDDCYFPGCKIKGCRYYKHTQEEKDCVKGEYRSKYSNLDDKSFKTRYDHFITDTGQGSDNDDSDEDDIGDRLID</sequence>
<feature type="compositionally biased region" description="Basic and acidic residues" evidence="1">
    <location>
        <begin position="76"/>
        <end position="88"/>
    </location>
</feature>
<dbReference type="EMBL" id="PQXJ01000042">
    <property type="protein sequence ID" value="TGO67429.1"/>
    <property type="molecule type" value="Genomic_DNA"/>
</dbReference>
<organism evidence="2 3">
    <name type="scientific">Botryotinia narcissicola</name>
    <dbReference type="NCBI Taxonomy" id="278944"/>
    <lineage>
        <taxon>Eukaryota</taxon>
        <taxon>Fungi</taxon>
        <taxon>Dikarya</taxon>
        <taxon>Ascomycota</taxon>
        <taxon>Pezizomycotina</taxon>
        <taxon>Leotiomycetes</taxon>
        <taxon>Helotiales</taxon>
        <taxon>Sclerotiniaceae</taxon>
        <taxon>Botryotinia</taxon>
    </lineage>
</organism>
<name>A0A4Z1J1A2_9HELO</name>
<evidence type="ECO:0000313" key="3">
    <source>
        <dbReference type="Proteomes" id="UP000297452"/>
    </source>
</evidence>